<comment type="caution">
    <text evidence="1">The sequence shown here is derived from an EMBL/GenBank/DDBJ whole genome shotgun (WGS) entry which is preliminary data.</text>
</comment>
<proteinExistence type="predicted"/>
<dbReference type="AlphaFoldDB" id="A0A229UMS9"/>
<protein>
    <submittedName>
        <fullName evidence="1">Uncharacterized protein</fullName>
    </submittedName>
</protein>
<accession>A0A229UMS9</accession>
<evidence type="ECO:0000313" key="1">
    <source>
        <dbReference type="EMBL" id="OXM84595.1"/>
    </source>
</evidence>
<sequence>MLRLFLFFKDVYLMGKKKSKTVIYSKQPAKCRGCIWGRWEGTKQFCSKQKCILLLSTNKEGNPS</sequence>
<gene>
    <name evidence="1" type="ORF">CF651_18990</name>
</gene>
<name>A0A229UMS9_9BACL</name>
<evidence type="ECO:0000313" key="2">
    <source>
        <dbReference type="Proteomes" id="UP000215509"/>
    </source>
</evidence>
<organism evidence="1 2">
    <name type="scientific">Paenibacillus rigui</name>
    <dbReference type="NCBI Taxonomy" id="554312"/>
    <lineage>
        <taxon>Bacteria</taxon>
        <taxon>Bacillati</taxon>
        <taxon>Bacillota</taxon>
        <taxon>Bacilli</taxon>
        <taxon>Bacillales</taxon>
        <taxon>Paenibacillaceae</taxon>
        <taxon>Paenibacillus</taxon>
    </lineage>
</organism>
<dbReference type="Proteomes" id="UP000215509">
    <property type="component" value="Unassembled WGS sequence"/>
</dbReference>
<reference evidence="1 2" key="1">
    <citation type="submission" date="2017-07" db="EMBL/GenBank/DDBJ databases">
        <title>Genome sequencing and assembly of Paenibacillus rigui.</title>
        <authorList>
            <person name="Mayilraj S."/>
        </authorList>
    </citation>
    <scope>NUCLEOTIDE SEQUENCE [LARGE SCALE GENOMIC DNA]</scope>
    <source>
        <strain evidence="1 2">JCM 16352</strain>
    </source>
</reference>
<dbReference type="EMBL" id="NMQW01000027">
    <property type="protein sequence ID" value="OXM84595.1"/>
    <property type="molecule type" value="Genomic_DNA"/>
</dbReference>
<keyword evidence="2" id="KW-1185">Reference proteome</keyword>